<sequence>MALIGQRADGGSMLELSVFKEMKEEVNRGLAKTITLRNGDDIDQIGIRTLMVHSTEMMFSIVEVRPLRAR</sequence>
<dbReference type="WBParaSite" id="ASIM_0000787501-mRNA-1">
    <property type="protein sequence ID" value="ASIM_0000787501-mRNA-1"/>
    <property type="gene ID" value="ASIM_0000787501"/>
</dbReference>
<protein>
    <submittedName>
        <fullName evidence="3">DUF3850 domain-containing protein</fullName>
    </submittedName>
</protein>
<dbReference type="EMBL" id="UYRR01018929">
    <property type="protein sequence ID" value="VDK29666.1"/>
    <property type="molecule type" value="Genomic_DNA"/>
</dbReference>
<name>A0A0M3JJQ4_ANISI</name>
<evidence type="ECO:0000313" key="2">
    <source>
        <dbReference type="Proteomes" id="UP000267096"/>
    </source>
</evidence>
<organism evidence="3">
    <name type="scientific">Anisakis simplex</name>
    <name type="common">Herring worm</name>
    <dbReference type="NCBI Taxonomy" id="6269"/>
    <lineage>
        <taxon>Eukaryota</taxon>
        <taxon>Metazoa</taxon>
        <taxon>Ecdysozoa</taxon>
        <taxon>Nematoda</taxon>
        <taxon>Chromadorea</taxon>
        <taxon>Rhabditida</taxon>
        <taxon>Spirurina</taxon>
        <taxon>Ascaridomorpha</taxon>
        <taxon>Ascaridoidea</taxon>
        <taxon>Anisakidae</taxon>
        <taxon>Anisakis</taxon>
        <taxon>Anisakis simplex complex</taxon>
    </lineage>
</organism>
<reference evidence="3" key="1">
    <citation type="submission" date="2017-02" db="UniProtKB">
        <authorList>
            <consortium name="WormBaseParasite"/>
        </authorList>
    </citation>
    <scope>IDENTIFICATION</scope>
</reference>
<evidence type="ECO:0000313" key="1">
    <source>
        <dbReference type="EMBL" id="VDK29666.1"/>
    </source>
</evidence>
<keyword evidence="2" id="KW-1185">Reference proteome</keyword>
<dbReference type="AlphaFoldDB" id="A0A0M3JJQ4"/>
<accession>A0A0M3JJQ4</accession>
<proteinExistence type="predicted"/>
<evidence type="ECO:0000313" key="3">
    <source>
        <dbReference type="WBParaSite" id="ASIM_0000787501-mRNA-1"/>
    </source>
</evidence>
<dbReference type="Proteomes" id="UP000267096">
    <property type="component" value="Unassembled WGS sequence"/>
</dbReference>
<reference evidence="1 2" key="2">
    <citation type="submission" date="2018-11" db="EMBL/GenBank/DDBJ databases">
        <authorList>
            <consortium name="Pathogen Informatics"/>
        </authorList>
    </citation>
    <scope>NUCLEOTIDE SEQUENCE [LARGE SCALE GENOMIC DNA]</scope>
</reference>
<gene>
    <name evidence="1" type="ORF">ASIM_LOCUS7641</name>
</gene>